<feature type="region of interest" description="Disordered" evidence="1">
    <location>
        <begin position="36"/>
        <end position="118"/>
    </location>
</feature>
<feature type="region of interest" description="Disordered" evidence="1">
    <location>
        <begin position="138"/>
        <end position="220"/>
    </location>
</feature>
<feature type="compositionally biased region" description="Basic and acidic residues" evidence="1">
    <location>
        <begin position="157"/>
        <end position="185"/>
    </location>
</feature>
<dbReference type="Proteomes" id="UP000489600">
    <property type="component" value="Unassembled WGS sequence"/>
</dbReference>
<evidence type="ECO:0008006" key="4">
    <source>
        <dbReference type="Google" id="ProtNLM"/>
    </source>
</evidence>
<evidence type="ECO:0000313" key="3">
    <source>
        <dbReference type="Proteomes" id="UP000489600"/>
    </source>
</evidence>
<feature type="compositionally biased region" description="Basic and acidic residues" evidence="1">
    <location>
        <begin position="36"/>
        <end position="59"/>
    </location>
</feature>
<comment type="caution">
    <text evidence="2">The sequence shown here is derived from an EMBL/GenBank/DDBJ whole genome shotgun (WGS) entry which is preliminary data.</text>
</comment>
<proteinExistence type="predicted"/>
<name>A0A565BL68_9BRAS</name>
<accession>A0A565BL68</accession>
<reference evidence="2" key="1">
    <citation type="submission" date="2019-07" db="EMBL/GenBank/DDBJ databases">
        <authorList>
            <person name="Dittberner H."/>
        </authorList>
    </citation>
    <scope>NUCLEOTIDE SEQUENCE [LARGE SCALE GENOMIC DNA]</scope>
</reference>
<dbReference type="AlphaFoldDB" id="A0A565BL68"/>
<evidence type="ECO:0000256" key="1">
    <source>
        <dbReference type="SAM" id="MobiDB-lite"/>
    </source>
</evidence>
<evidence type="ECO:0000313" key="2">
    <source>
        <dbReference type="EMBL" id="VVB02108.1"/>
    </source>
</evidence>
<feature type="compositionally biased region" description="Polar residues" evidence="1">
    <location>
        <begin position="61"/>
        <end position="71"/>
    </location>
</feature>
<keyword evidence="3" id="KW-1185">Reference proteome</keyword>
<protein>
    <recommendedName>
        <fullName evidence="4">Zinc knuckle CX2CX4HX4C domain-containing protein</fullName>
    </recommendedName>
</protein>
<dbReference type="EMBL" id="CABITT030000004">
    <property type="protein sequence ID" value="VVB02108.1"/>
    <property type="molecule type" value="Genomic_DNA"/>
</dbReference>
<sequence>MQYEKLFRWCNTCHRISHKEKACPLLSEQQRREKLALRATAREPENISREETSRLREVTHQIPSDRSTDPSQMRRRHVLSPTDQRRSHRAGKEKEEEPHRLRAEPRPQTSHTIDNVWGRLESRDGSYREQYLPRKYGTERVVGEPSQLPKDTYRKRRCEESFARSTLRRETQRDSDVPPRKEKNKLTISAQALEPVDLRSYDSQRTMSDLPRSHMKAKQG</sequence>
<dbReference type="OrthoDB" id="10684696at2759"/>
<gene>
    <name evidence="2" type="ORF">ANE_LOCUS12552</name>
</gene>
<feature type="compositionally biased region" description="Basic and acidic residues" evidence="1">
    <location>
        <begin position="90"/>
        <end position="105"/>
    </location>
</feature>
<organism evidence="2 3">
    <name type="scientific">Arabis nemorensis</name>
    <dbReference type="NCBI Taxonomy" id="586526"/>
    <lineage>
        <taxon>Eukaryota</taxon>
        <taxon>Viridiplantae</taxon>
        <taxon>Streptophyta</taxon>
        <taxon>Embryophyta</taxon>
        <taxon>Tracheophyta</taxon>
        <taxon>Spermatophyta</taxon>
        <taxon>Magnoliopsida</taxon>
        <taxon>eudicotyledons</taxon>
        <taxon>Gunneridae</taxon>
        <taxon>Pentapetalae</taxon>
        <taxon>rosids</taxon>
        <taxon>malvids</taxon>
        <taxon>Brassicales</taxon>
        <taxon>Brassicaceae</taxon>
        <taxon>Arabideae</taxon>
        <taxon>Arabis</taxon>
    </lineage>
</organism>